<evidence type="ECO:0000313" key="1">
    <source>
        <dbReference type="EMBL" id="EWG42342.1"/>
    </source>
</evidence>
<dbReference type="AlphaFoldDB" id="W7MBU1"/>
<dbReference type="EMBL" id="CM000579">
    <property type="protein sequence ID" value="EWG42342.1"/>
    <property type="molecule type" value="Genomic_DNA"/>
</dbReference>
<dbReference type="GeneID" id="30062266"/>
<evidence type="ECO:0000313" key="2">
    <source>
        <dbReference type="Proteomes" id="UP000009096"/>
    </source>
</evidence>
<organism evidence="1 2">
    <name type="scientific">Gibberella moniliformis (strain M3125 / FGSC 7600)</name>
    <name type="common">Maize ear and stalk rot fungus</name>
    <name type="synonym">Fusarium verticillioides</name>
    <dbReference type="NCBI Taxonomy" id="334819"/>
    <lineage>
        <taxon>Eukaryota</taxon>
        <taxon>Fungi</taxon>
        <taxon>Dikarya</taxon>
        <taxon>Ascomycota</taxon>
        <taxon>Pezizomycotina</taxon>
        <taxon>Sordariomycetes</taxon>
        <taxon>Hypocreomycetidae</taxon>
        <taxon>Hypocreales</taxon>
        <taxon>Nectriaceae</taxon>
        <taxon>Fusarium</taxon>
        <taxon>Fusarium fujikuroi species complex</taxon>
    </lineage>
</organism>
<protein>
    <submittedName>
        <fullName evidence="1">Uncharacterized protein</fullName>
    </submittedName>
</protein>
<dbReference type="OMA" id="CALLMYP"/>
<proteinExistence type="predicted"/>
<name>W7MBU1_GIBM7</name>
<accession>W7MBU1</accession>
<keyword evidence="2" id="KW-1185">Reference proteome</keyword>
<reference evidence="1 2" key="1">
    <citation type="journal article" date="2010" name="Nature">
        <title>Comparative genomics reveals mobile pathogenicity chromosomes in Fusarium.</title>
        <authorList>
            <person name="Ma L.J."/>
            <person name="van der Does H.C."/>
            <person name="Borkovich K.A."/>
            <person name="Coleman J.J."/>
            <person name="Daboussi M.J."/>
            <person name="Di Pietro A."/>
            <person name="Dufresne M."/>
            <person name="Freitag M."/>
            <person name="Grabherr M."/>
            <person name="Henrissat B."/>
            <person name="Houterman P.M."/>
            <person name="Kang S."/>
            <person name="Shim W.B."/>
            <person name="Woloshuk C."/>
            <person name="Xie X."/>
            <person name="Xu J.R."/>
            <person name="Antoniw J."/>
            <person name="Baker S.E."/>
            <person name="Bluhm B.H."/>
            <person name="Breakspear A."/>
            <person name="Brown D.W."/>
            <person name="Butchko R.A."/>
            <person name="Chapman S."/>
            <person name="Coulson R."/>
            <person name="Coutinho P.M."/>
            <person name="Danchin E.G."/>
            <person name="Diener A."/>
            <person name="Gale L.R."/>
            <person name="Gardiner D.M."/>
            <person name="Goff S."/>
            <person name="Hammond-Kosack K.E."/>
            <person name="Hilburn K."/>
            <person name="Hua-Van A."/>
            <person name="Jonkers W."/>
            <person name="Kazan K."/>
            <person name="Kodira C.D."/>
            <person name="Koehrsen M."/>
            <person name="Kumar L."/>
            <person name="Lee Y.H."/>
            <person name="Li L."/>
            <person name="Manners J.M."/>
            <person name="Miranda-Saavedra D."/>
            <person name="Mukherjee M."/>
            <person name="Park G."/>
            <person name="Park J."/>
            <person name="Park S.Y."/>
            <person name="Proctor R.H."/>
            <person name="Regev A."/>
            <person name="Ruiz-Roldan M.C."/>
            <person name="Sain D."/>
            <person name="Sakthikumar S."/>
            <person name="Sykes S."/>
            <person name="Schwartz D.C."/>
            <person name="Turgeon B.G."/>
            <person name="Wapinski I."/>
            <person name="Yoder O."/>
            <person name="Young S."/>
            <person name="Zeng Q."/>
            <person name="Zhou S."/>
            <person name="Galagan J."/>
            <person name="Cuomo C.A."/>
            <person name="Kistler H.C."/>
            <person name="Rep M."/>
        </authorList>
    </citation>
    <scope>NUCLEOTIDE SEQUENCE [LARGE SCALE GENOMIC DNA]</scope>
    <source>
        <strain evidence="2">M3125 / FGSC 7600</strain>
    </source>
</reference>
<gene>
    <name evidence="1" type="ORF">FVEG_04180</name>
</gene>
<dbReference type="EMBL" id="DS022245">
    <property type="protein sequence ID" value="EWG42342.1"/>
    <property type="molecule type" value="Genomic_DNA"/>
</dbReference>
<dbReference type="VEuPathDB" id="FungiDB:FVEG_04180"/>
<dbReference type="Proteomes" id="UP000009096">
    <property type="component" value="Chromosome 2"/>
</dbReference>
<dbReference type="HOGENOM" id="CLU_2542755_0_0_1"/>
<dbReference type="RefSeq" id="XP_018748533.1">
    <property type="nucleotide sequence ID" value="XM_018891933.1"/>
</dbReference>
<sequence>MLIPLIRRPISTTSEETNSSFVWATLTALADALTLSIYGLKRQMEMSLCLLCALLMYPSIRWKRPLSSRDEKAFRAAIDSRND</sequence>
<dbReference type="KEGG" id="fvr:FVEG_04180"/>